<evidence type="ECO:0000256" key="2">
    <source>
        <dbReference type="ARBA" id="ARBA00022448"/>
    </source>
</evidence>
<proteinExistence type="predicted"/>
<dbReference type="RefSeq" id="WP_068138380.1">
    <property type="nucleotide sequence ID" value="NZ_AP014924.1"/>
</dbReference>
<dbReference type="KEGG" id="lpil:LIP_2430"/>
<dbReference type="GO" id="GO:0022857">
    <property type="term" value="F:transmembrane transporter activity"/>
    <property type="evidence" value="ECO:0007669"/>
    <property type="project" value="InterPro"/>
</dbReference>
<reference evidence="10" key="1">
    <citation type="submission" date="2015-07" db="EMBL/GenBank/DDBJ databases">
        <title>Complete genome sequence and phylogenetic analysis of Limnochorda pilosa.</title>
        <authorList>
            <person name="Watanabe M."/>
            <person name="Kojima H."/>
            <person name="Fukui M."/>
        </authorList>
    </citation>
    <scope>NUCLEOTIDE SEQUENCE [LARGE SCALE GENOMIC DNA]</scope>
    <source>
        <strain evidence="10">HC45</strain>
    </source>
</reference>
<feature type="transmembrane region" description="Helical" evidence="7">
    <location>
        <begin position="360"/>
        <end position="381"/>
    </location>
</feature>
<feature type="transmembrane region" description="Helical" evidence="7">
    <location>
        <begin position="244"/>
        <end position="265"/>
    </location>
</feature>
<evidence type="ECO:0000256" key="5">
    <source>
        <dbReference type="ARBA" id="ARBA00023136"/>
    </source>
</evidence>
<feature type="transmembrane region" description="Helical" evidence="7">
    <location>
        <begin position="303"/>
        <end position="322"/>
    </location>
</feature>
<feature type="transmembrane region" description="Helical" evidence="7">
    <location>
        <begin position="387"/>
        <end position="411"/>
    </location>
</feature>
<keyword evidence="5 7" id="KW-0472">Membrane</keyword>
<keyword evidence="3 7" id="KW-0812">Transmembrane</keyword>
<feature type="compositionally biased region" description="Basic and acidic residues" evidence="6">
    <location>
        <begin position="220"/>
        <end position="233"/>
    </location>
</feature>
<feature type="transmembrane region" description="Helical" evidence="7">
    <location>
        <begin position="21"/>
        <end position="45"/>
    </location>
</feature>
<keyword evidence="2" id="KW-0813">Transport</keyword>
<dbReference type="STRING" id="1555112.LIP_2430"/>
<sequence>MERVVRRLASPLPGREREFAVYWLATFLIDGAWGLTMPLLPVYLFETGMSLPAIGLVQALAGLAAFLSQGWIGTLSDRRASRHRYLILAVAATAPVTVALAHLRSPVLLALAVTANGLLMTTYVSMLYTSVSALGRPGTAGRTFSTYRISGSIGWSLTTLSLGWLLAWGGIRGSYLIAAGVYALVTLLLVLGLRRAAAPRPREAAVPAAGGGGTGGGPRTGRDRPPLEEMPDPRRILSHPELRLFYLAGGLFTFAQMSGIVYLPIYLRETLGVSDVLFGVLQAIPAMFEVPFMLGFGRSGDRWGTAVPLAVGYLGGVVRWAILPFLAAPAHLAAVQALQAFSFSAGEILTVSHLSERIGLAARGTAVGILASFQALGRVAAPFTAGLIGQAAGLRAVFFSASAALLAATILMQGSNLVERRTQRHVPCNPAPATAGGCAGKHGEGGE</sequence>
<name>A0A0K2SMC6_LIMPI</name>
<evidence type="ECO:0000256" key="1">
    <source>
        <dbReference type="ARBA" id="ARBA00004651"/>
    </source>
</evidence>
<gene>
    <name evidence="9" type="ORF">LIP_2430</name>
</gene>
<dbReference type="PATRIC" id="fig|1555112.3.peg.2479"/>
<dbReference type="PROSITE" id="PS50850">
    <property type="entry name" value="MFS"/>
    <property type="match status" value="1"/>
</dbReference>
<feature type="transmembrane region" description="Helical" evidence="7">
    <location>
        <begin position="149"/>
        <end position="169"/>
    </location>
</feature>
<feature type="transmembrane region" description="Helical" evidence="7">
    <location>
        <begin position="109"/>
        <end position="128"/>
    </location>
</feature>
<keyword evidence="10" id="KW-1185">Reference proteome</keyword>
<dbReference type="AlphaFoldDB" id="A0A0K2SMC6"/>
<evidence type="ECO:0000256" key="3">
    <source>
        <dbReference type="ARBA" id="ARBA00022692"/>
    </source>
</evidence>
<accession>A0A0K2SMC6</accession>
<evidence type="ECO:0000313" key="9">
    <source>
        <dbReference type="EMBL" id="BAS28271.1"/>
    </source>
</evidence>
<reference evidence="10" key="2">
    <citation type="journal article" date="2016" name="Int. J. Syst. Evol. Microbiol.">
        <title>Complete genome sequence and cell structure of Limnochorda pilosa, a Gram-negative spore-former within the phylum Firmicutes.</title>
        <authorList>
            <person name="Watanabe M."/>
            <person name="Kojima H."/>
            <person name="Fukui M."/>
        </authorList>
    </citation>
    <scope>NUCLEOTIDE SEQUENCE [LARGE SCALE GENOMIC DNA]</scope>
    <source>
        <strain evidence="10">HC45</strain>
    </source>
</reference>
<feature type="compositionally biased region" description="Gly residues" evidence="6">
    <location>
        <begin position="209"/>
        <end position="219"/>
    </location>
</feature>
<dbReference type="GO" id="GO:0005886">
    <property type="term" value="C:plasma membrane"/>
    <property type="evidence" value="ECO:0007669"/>
    <property type="project" value="UniProtKB-SubCell"/>
</dbReference>
<feature type="transmembrane region" description="Helical" evidence="7">
    <location>
        <begin position="175"/>
        <end position="193"/>
    </location>
</feature>
<feature type="domain" description="Major facilitator superfamily (MFS) profile" evidence="8">
    <location>
        <begin position="18"/>
        <end position="421"/>
    </location>
</feature>
<dbReference type="Gene3D" id="1.20.1250.20">
    <property type="entry name" value="MFS general substrate transporter like domains"/>
    <property type="match status" value="2"/>
</dbReference>
<feature type="region of interest" description="Disordered" evidence="6">
    <location>
        <begin position="204"/>
        <end position="233"/>
    </location>
</feature>
<protein>
    <recommendedName>
        <fullName evidence="8">Major facilitator superfamily (MFS) profile domain-containing protein</fullName>
    </recommendedName>
</protein>
<dbReference type="InterPro" id="IPR011701">
    <property type="entry name" value="MFS"/>
</dbReference>
<evidence type="ECO:0000313" key="10">
    <source>
        <dbReference type="Proteomes" id="UP000065807"/>
    </source>
</evidence>
<dbReference type="InterPro" id="IPR020846">
    <property type="entry name" value="MFS_dom"/>
</dbReference>
<dbReference type="PANTHER" id="PTHR23526:SF4">
    <property type="entry name" value="INTEGRAL MEMBRANE TRANSPORT PROTEIN"/>
    <property type="match status" value="1"/>
</dbReference>
<evidence type="ECO:0000256" key="6">
    <source>
        <dbReference type="SAM" id="MobiDB-lite"/>
    </source>
</evidence>
<dbReference type="PANTHER" id="PTHR23526">
    <property type="entry name" value="INTEGRAL MEMBRANE TRANSPORT PROTEIN-RELATED"/>
    <property type="match status" value="1"/>
</dbReference>
<feature type="transmembrane region" description="Helical" evidence="7">
    <location>
        <begin position="328"/>
        <end position="348"/>
    </location>
</feature>
<organism evidence="9 10">
    <name type="scientific">Limnochorda pilosa</name>
    <dbReference type="NCBI Taxonomy" id="1555112"/>
    <lineage>
        <taxon>Bacteria</taxon>
        <taxon>Bacillati</taxon>
        <taxon>Bacillota</taxon>
        <taxon>Limnochordia</taxon>
        <taxon>Limnochordales</taxon>
        <taxon>Limnochordaceae</taxon>
        <taxon>Limnochorda</taxon>
    </lineage>
</organism>
<evidence type="ECO:0000256" key="7">
    <source>
        <dbReference type="SAM" id="Phobius"/>
    </source>
</evidence>
<feature type="transmembrane region" description="Helical" evidence="7">
    <location>
        <begin position="277"/>
        <end position="296"/>
    </location>
</feature>
<evidence type="ECO:0000256" key="4">
    <source>
        <dbReference type="ARBA" id="ARBA00022989"/>
    </source>
</evidence>
<feature type="transmembrane region" description="Helical" evidence="7">
    <location>
        <begin position="85"/>
        <end position="103"/>
    </location>
</feature>
<dbReference type="InterPro" id="IPR052528">
    <property type="entry name" value="Sugar_transport-like"/>
</dbReference>
<evidence type="ECO:0000259" key="8">
    <source>
        <dbReference type="PROSITE" id="PS50850"/>
    </source>
</evidence>
<dbReference type="SUPFAM" id="SSF103473">
    <property type="entry name" value="MFS general substrate transporter"/>
    <property type="match status" value="1"/>
</dbReference>
<dbReference type="OrthoDB" id="7337792at2"/>
<dbReference type="Proteomes" id="UP000065807">
    <property type="component" value="Chromosome"/>
</dbReference>
<dbReference type="EMBL" id="AP014924">
    <property type="protein sequence ID" value="BAS28271.1"/>
    <property type="molecule type" value="Genomic_DNA"/>
</dbReference>
<dbReference type="InterPro" id="IPR036259">
    <property type="entry name" value="MFS_trans_sf"/>
</dbReference>
<comment type="subcellular location">
    <subcellularLocation>
        <location evidence="1">Cell membrane</location>
        <topology evidence="1">Multi-pass membrane protein</topology>
    </subcellularLocation>
</comment>
<keyword evidence="4 7" id="KW-1133">Transmembrane helix</keyword>
<feature type="transmembrane region" description="Helical" evidence="7">
    <location>
        <begin position="51"/>
        <end position="73"/>
    </location>
</feature>
<dbReference type="Pfam" id="PF07690">
    <property type="entry name" value="MFS_1"/>
    <property type="match status" value="1"/>
</dbReference>